<keyword evidence="9" id="KW-1185">Reference proteome</keyword>
<comment type="subcellular location">
    <subcellularLocation>
        <location evidence="1">Membrane</location>
        <topology evidence="1">Multi-pass membrane protein</topology>
    </subcellularLocation>
</comment>
<name>A0A2R5GGK4_9STRA</name>
<keyword evidence="4 7" id="KW-1133">Transmembrane helix</keyword>
<feature type="transmembrane region" description="Helical" evidence="7">
    <location>
        <begin position="54"/>
        <end position="73"/>
    </location>
</feature>
<dbReference type="AlphaFoldDB" id="A0A2R5GGK4"/>
<dbReference type="Pfam" id="PF00230">
    <property type="entry name" value="MIP"/>
    <property type="match status" value="1"/>
</dbReference>
<evidence type="ECO:0000256" key="4">
    <source>
        <dbReference type="ARBA" id="ARBA00022989"/>
    </source>
</evidence>
<dbReference type="Proteomes" id="UP000241890">
    <property type="component" value="Unassembled WGS sequence"/>
</dbReference>
<evidence type="ECO:0000256" key="6">
    <source>
        <dbReference type="RuleBase" id="RU000477"/>
    </source>
</evidence>
<feature type="transmembrane region" description="Helical" evidence="7">
    <location>
        <begin position="20"/>
        <end position="42"/>
    </location>
</feature>
<proteinExistence type="inferred from homology"/>
<dbReference type="InterPro" id="IPR023271">
    <property type="entry name" value="Aquaporin-like"/>
</dbReference>
<dbReference type="PANTHER" id="PTHR19139:SF199">
    <property type="entry name" value="MIP17260P"/>
    <property type="match status" value="1"/>
</dbReference>
<accession>A0A2R5GGK4</accession>
<evidence type="ECO:0000256" key="1">
    <source>
        <dbReference type="ARBA" id="ARBA00004141"/>
    </source>
</evidence>
<keyword evidence="6" id="KW-0813">Transport</keyword>
<evidence type="ECO:0000256" key="5">
    <source>
        <dbReference type="ARBA" id="ARBA00023136"/>
    </source>
</evidence>
<protein>
    <submittedName>
        <fullName evidence="8">Aquaporin-2</fullName>
    </submittedName>
</protein>
<dbReference type="Gene3D" id="1.20.1080.10">
    <property type="entry name" value="Glycerol uptake facilitator protein"/>
    <property type="match status" value="1"/>
</dbReference>
<dbReference type="SUPFAM" id="SSF81338">
    <property type="entry name" value="Aquaporin-like"/>
    <property type="match status" value="1"/>
</dbReference>
<evidence type="ECO:0000256" key="3">
    <source>
        <dbReference type="ARBA" id="ARBA00022692"/>
    </source>
</evidence>
<dbReference type="PRINTS" id="PR00783">
    <property type="entry name" value="MINTRINSICP"/>
</dbReference>
<dbReference type="InParanoid" id="A0A2R5GGK4"/>
<dbReference type="GO" id="GO:0015250">
    <property type="term" value="F:water channel activity"/>
    <property type="evidence" value="ECO:0007669"/>
    <property type="project" value="TreeGrafter"/>
</dbReference>
<comment type="caution">
    <text evidence="8">The sequence shown here is derived from an EMBL/GenBank/DDBJ whole genome shotgun (WGS) entry which is preliminary data.</text>
</comment>
<dbReference type="OrthoDB" id="3222at2759"/>
<reference evidence="8 9" key="1">
    <citation type="submission" date="2017-12" db="EMBL/GenBank/DDBJ databases">
        <title>Sequencing, de novo assembly and annotation of complete genome of a new Thraustochytrid species, strain FCC1311.</title>
        <authorList>
            <person name="Sedici K."/>
            <person name="Godart F."/>
            <person name="Aiese Cigliano R."/>
            <person name="Sanseverino W."/>
            <person name="Barakat M."/>
            <person name="Ortet P."/>
            <person name="Marechal E."/>
            <person name="Cagnac O."/>
            <person name="Amato A."/>
        </authorList>
    </citation>
    <scope>NUCLEOTIDE SEQUENCE [LARGE SCALE GENOMIC DNA]</scope>
</reference>
<keyword evidence="5 7" id="KW-0472">Membrane</keyword>
<evidence type="ECO:0000313" key="8">
    <source>
        <dbReference type="EMBL" id="GBG30036.1"/>
    </source>
</evidence>
<evidence type="ECO:0000256" key="2">
    <source>
        <dbReference type="ARBA" id="ARBA00006175"/>
    </source>
</evidence>
<organism evidence="8 9">
    <name type="scientific">Hondaea fermentalgiana</name>
    <dbReference type="NCBI Taxonomy" id="2315210"/>
    <lineage>
        <taxon>Eukaryota</taxon>
        <taxon>Sar</taxon>
        <taxon>Stramenopiles</taxon>
        <taxon>Bigyra</taxon>
        <taxon>Labyrinthulomycetes</taxon>
        <taxon>Thraustochytrida</taxon>
        <taxon>Thraustochytriidae</taxon>
        <taxon>Hondaea</taxon>
    </lineage>
</organism>
<comment type="similarity">
    <text evidence="2 6">Belongs to the MIP/aquaporin (TC 1.A.8) family.</text>
</comment>
<evidence type="ECO:0000256" key="7">
    <source>
        <dbReference type="SAM" id="Phobius"/>
    </source>
</evidence>
<sequence>MAKQDVVDARFVKDVLVELLAMTLFIWIGTGSAVSTGEFLALSDAPNQKTVARILPIAFAFGIGILVLVYAFGHVSGGHIK</sequence>
<dbReference type="EMBL" id="BEYU01000070">
    <property type="protein sequence ID" value="GBG30036.1"/>
    <property type="molecule type" value="Genomic_DNA"/>
</dbReference>
<evidence type="ECO:0000313" key="9">
    <source>
        <dbReference type="Proteomes" id="UP000241890"/>
    </source>
</evidence>
<dbReference type="InterPro" id="IPR034294">
    <property type="entry name" value="Aquaporin_transptr"/>
</dbReference>
<gene>
    <name evidence="8" type="ORF">FCC1311_062562</name>
</gene>
<keyword evidence="3 6" id="KW-0812">Transmembrane</keyword>
<dbReference type="GO" id="GO:0005886">
    <property type="term" value="C:plasma membrane"/>
    <property type="evidence" value="ECO:0007669"/>
    <property type="project" value="TreeGrafter"/>
</dbReference>
<dbReference type="PANTHER" id="PTHR19139">
    <property type="entry name" value="AQUAPORIN TRANSPORTER"/>
    <property type="match status" value="1"/>
</dbReference>
<dbReference type="InterPro" id="IPR000425">
    <property type="entry name" value="MIP"/>
</dbReference>